<dbReference type="AlphaFoldDB" id="A0A0L6VT96"/>
<evidence type="ECO:0000313" key="1">
    <source>
        <dbReference type="EMBL" id="KNZ63919.1"/>
    </source>
</evidence>
<dbReference type="VEuPathDB" id="FungiDB:VP01_1084g1"/>
<reference evidence="1 2" key="1">
    <citation type="submission" date="2015-08" db="EMBL/GenBank/DDBJ databases">
        <title>Next Generation Sequencing and Analysis of the Genome of Puccinia sorghi L Schw, the Causal Agent of Maize Common Rust.</title>
        <authorList>
            <person name="Rochi L."/>
            <person name="Burguener G."/>
            <person name="Darino M."/>
            <person name="Turjanski A."/>
            <person name="Kreff E."/>
            <person name="Dieguez M.J."/>
            <person name="Sacco F."/>
        </authorList>
    </citation>
    <scope>NUCLEOTIDE SEQUENCE [LARGE SCALE GENOMIC DNA]</scope>
    <source>
        <strain evidence="1 2">RO10H11247</strain>
    </source>
</reference>
<keyword evidence="2" id="KW-1185">Reference proteome</keyword>
<name>A0A0L6VT96_9BASI</name>
<proteinExistence type="predicted"/>
<comment type="caution">
    <text evidence="1">The sequence shown here is derived from an EMBL/GenBank/DDBJ whole genome shotgun (WGS) entry which is preliminary data.</text>
</comment>
<dbReference type="EMBL" id="LAVV01000943">
    <property type="protein sequence ID" value="KNZ63919.1"/>
    <property type="molecule type" value="Genomic_DNA"/>
</dbReference>
<evidence type="ECO:0000313" key="2">
    <source>
        <dbReference type="Proteomes" id="UP000037035"/>
    </source>
</evidence>
<gene>
    <name evidence="1" type="ORF">VP01_1084g1</name>
</gene>
<dbReference type="Proteomes" id="UP000037035">
    <property type="component" value="Unassembled WGS sequence"/>
</dbReference>
<sequence length="708" mass="80665">MFFDGNFLDSTNVIEELLILITFSLLLSRLFLNSHTDYLPLEKKNAQLPAVDMQKVPGSFFCYSNHSPKVIRTSFDKTLTCANLWSLDGSLAGACCMSTADTLGPKINLCPWFGTNRRLVQLECIGVSYFPLQINACMHGCNAATYSLWACVCHNIPIFFIAIKTQELLIPVECPYYGQPSRARLQPDNQEVRYLMPQRLISILRTSAECFPDHQRGTHNCREEVYYRVEARYCKAPQFFQLDMAYTNDQDIGGSGRPIRWTEHTIICLSVRNNLSDPLMEAPVSRAIASTAMVTDDLFNFKENSAFNIRKYIFSGDVTDAHPHITALSLLIIMGIGVLYRPGPARGMMMVKLILKHPRNSQFNFNLQGLPSFSINVNIPILRSFNLELPELDHHGSSTEAAAAPPPKYSTTLMALYKISVLILRCRTSDEKSRVSNNVSPLLPPICCCPSHMTMRQQESPLEQPSWLALSCLAIGSSGRRICKKKDELCGINPRNLTDKLLSFLLRVRFLREIVVLSFHEVQESRCTPSPELSAHDFIYIKTLAWKISNREPICFLGLIFSPKNKLFSVGEHTQRQIAPKQRYKLNCPECAVVISEYFFLENHQGHSPPGGRIKQDFLSQLVARKDLDTKLIYSKFRDINFTFDVKFRRCLRLFNTHQSQRVSTNIFFQRRGGETRSDLLHCAYSISMCRLMMLIYFPFFLICPGLD</sequence>
<organism evidence="1 2">
    <name type="scientific">Puccinia sorghi</name>
    <dbReference type="NCBI Taxonomy" id="27349"/>
    <lineage>
        <taxon>Eukaryota</taxon>
        <taxon>Fungi</taxon>
        <taxon>Dikarya</taxon>
        <taxon>Basidiomycota</taxon>
        <taxon>Pucciniomycotina</taxon>
        <taxon>Pucciniomycetes</taxon>
        <taxon>Pucciniales</taxon>
        <taxon>Pucciniaceae</taxon>
        <taxon>Puccinia</taxon>
    </lineage>
</organism>
<protein>
    <submittedName>
        <fullName evidence="1">Uncharacterized protein</fullName>
    </submittedName>
</protein>
<accession>A0A0L6VT96</accession>